<evidence type="ECO:0000313" key="2">
    <source>
        <dbReference type="Proteomes" id="UP000001511"/>
    </source>
</evidence>
<dbReference type="HOGENOM" id="CLU_186050_1_0_3"/>
<name>D7E1D8_NOSA0</name>
<dbReference type="KEGG" id="naz:Aazo_3041"/>
<dbReference type="EMBL" id="CP002059">
    <property type="protein sequence ID" value="ADI64815.1"/>
    <property type="molecule type" value="Genomic_DNA"/>
</dbReference>
<proteinExistence type="predicted"/>
<dbReference type="eggNOG" id="ENOG5030M7C">
    <property type="taxonomic scope" value="Bacteria"/>
</dbReference>
<evidence type="ECO:0000313" key="1">
    <source>
        <dbReference type="EMBL" id="ADI64815.1"/>
    </source>
</evidence>
<dbReference type="OrthoDB" id="495849at2"/>
<dbReference type="Proteomes" id="UP000001511">
    <property type="component" value="Chromosome"/>
</dbReference>
<keyword evidence="2" id="KW-1185">Reference proteome</keyword>
<accession>D7E1D8</accession>
<dbReference type="AlphaFoldDB" id="D7E1D8"/>
<dbReference type="RefSeq" id="WP_013191830.1">
    <property type="nucleotide sequence ID" value="NC_014248.1"/>
</dbReference>
<organism evidence="1 2">
    <name type="scientific">Nostoc azollae (strain 0708)</name>
    <name type="common">Anabaena azollae (strain 0708)</name>
    <dbReference type="NCBI Taxonomy" id="551115"/>
    <lineage>
        <taxon>Bacteria</taxon>
        <taxon>Bacillati</taxon>
        <taxon>Cyanobacteriota</taxon>
        <taxon>Cyanophyceae</taxon>
        <taxon>Nostocales</taxon>
        <taxon>Nostocaceae</taxon>
        <taxon>Trichormus</taxon>
    </lineage>
</organism>
<protein>
    <submittedName>
        <fullName evidence="1">Uncharacterized protein</fullName>
    </submittedName>
</protein>
<sequence length="69" mass="7612">MRHIKILPGAVSEIIATSADSGILILADRYGLMAAILDEFINDDEALNRLLLHVIRGPIQLIDQISCDR</sequence>
<gene>
    <name evidence="1" type="ordered locus">Aazo_3041</name>
</gene>
<reference evidence="1 2" key="1">
    <citation type="journal article" date="2010" name="PLoS ONE">
        <title>Genome erosion in a nitrogen-fixing vertically transmitted endosymbiotic multicellular cyanobacterium.</title>
        <authorList>
            <person name="Ran L."/>
            <person name="Larsson J."/>
            <person name="Vigil-Stenman T."/>
            <person name="Nylander J.A."/>
            <person name="Ininbergs K."/>
            <person name="Zheng W.W."/>
            <person name="Lapidus A."/>
            <person name="Lowry S."/>
            <person name="Haselkorn R."/>
            <person name="Bergman B."/>
        </authorList>
    </citation>
    <scope>NUCLEOTIDE SEQUENCE [LARGE SCALE GENOMIC DNA]</scope>
    <source>
        <strain evidence="1 2">0708</strain>
    </source>
</reference>